<evidence type="ECO:0000313" key="3">
    <source>
        <dbReference type="Proteomes" id="UP000241818"/>
    </source>
</evidence>
<feature type="compositionally biased region" description="Basic and acidic residues" evidence="1">
    <location>
        <begin position="333"/>
        <end position="357"/>
    </location>
</feature>
<feature type="region of interest" description="Disordered" evidence="1">
    <location>
        <begin position="997"/>
        <end position="1085"/>
    </location>
</feature>
<dbReference type="RefSeq" id="XP_024716456.1">
    <property type="nucleotide sequence ID" value="XM_024864097.1"/>
</dbReference>
<dbReference type="Proteomes" id="UP000241818">
    <property type="component" value="Unassembled WGS sequence"/>
</dbReference>
<feature type="region of interest" description="Disordered" evidence="1">
    <location>
        <begin position="597"/>
        <end position="703"/>
    </location>
</feature>
<feature type="region of interest" description="Disordered" evidence="1">
    <location>
        <begin position="859"/>
        <end position="883"/>
    </location>
</feature>
<dbReference type="EMBL" id="KZ679020">
    <property type="protein sequence ID" value="PSS06726.1"/>
    <property type="molecule type" value="Genomic_DNA"/>
</dbReference>
<feature type="compositionally biased region" description="Basic residues" evidence="1">
    <location>
        <begin position="648"/>
        <end position="670"/>
    </location>
</feature>
<feature type="compositionally biased region" description="Low complexity" evidence="1">
    <location>
        <begin position="362"/>
        <end position="373"/>
    </location>
</feature>
<dbReference type="InParanoid" id="A0A2T3AP69"/>
<feature type="compositionally biased region" description="Polar residues" evidence="1">
    <location>
        <begin position="488"/>
        <end position="500"/>
    </location>
</feature>
<feature type="compositionally biased region" description="Polar residues" evidence="1">
    <location>
        <begin position="1039"/>
        <end position="1055"/>
    </location>
</feature>
<dbReference type="Gene3D" id="2.170.130.20">
    <property type="entry name" value="LCCL-like domain"/>
    <property type="match status" value="1"/>
</dbReference>
<evidence type="ECO:0008006" key="4">
    <source>
        <dbReference type="Google" id="ProtNLM"/>
    </source>
</evidence>
<feature type="compositionally biased region" description="Basic and acidic residues" evidence="1">
    <location>
        <begin position="287"/>
        <end position="312"/>
    </location>
</feature>
<gene>
    <name evidence="2" type="ORF">M430DRAFT_195270</name>
</gene>
<dbReference type="STRING" id="857342.A0A2T3AP69"/>
<feature type="compositionally biased region" description="Polar residues" evidence="1">
    <location>
        <begin position="451"/>
        <end position="468"/>
    </location>
</feature>
<feature type="compositionally biased region" description="Basic and acidic residues" evidence="1">
    <location>
        <begin position="627"/>
        <end position="640"/>
    </location>
</feature>
<proteinExistence type="predicted"/>
<dbReference type="InterPro" id="IPR013951">
    <property type="entry name" value="Rxt3"/>
</dbReference>
<evidence type="ECO:0000256" key="1">
    <source>
        <dbReference type="SAM" id="MobiDB-lite"/>
    </source>
</evidence>
<dbReference type="InterPro" id="IPR036609">
    <property type="entry name" value="LCCL_sf"/>
</dbReference>
<feature type="region of interest" description="Disordered" evidence="1">
    <location>
        <begin position="1"/>
        <end position="540"/>
    </location>
</feature>
<feature type="compositionally biased region" description="Basic and acidic residues" evidence="1">
    <location>
        <begin position="1017"/>
        <end position="1037"/>
    </location>
</feature>
<reference evidence="2 3" key="1">
    <citation type="journal article" date="2018" name="New Phytol.">
        <title>Comparative genomics and transcriptomics depict ericoid mycorrhizal fungi as versatile saprotrophs and plant mutualists.</title>
        <authorList>
            <person name="Martino E."/>
            <person name="Morin E."/>
            <person name="Grelet G.A."/>
            <person name="Kuo A."/>
            <person name="Kohler A."/>
            <person name="Daghino S."/>
            <person name="Barry K.W."/>
            <person name="Cichocki N."/>
            <person name="Clum A."/>
            <person name="Dockter R.B."/>
            <person name="Hainaut M."/>
            <person name="Kuo R.C."/>
            <person name="LaButti K."/>
            <person name="Lindahl B.D."/>
            <person name="Lindquist E.A."/>
            <person name="Lipzen A."/>
            <person name="Khouja H.R."/>
            <person name="Magnuson J."/>
            <person name="Murat C."/>
            <person name="Ohm R.A."/>
            <person name="Singer S.W."/>
            <person name="Spatafora J.W."/>
            <person name="Wang M."/>
            <person name="Veneault-Fourrey C."/>
            <person name="Henrissat B."/>
            <person name="Grigoriev I.V."/>
            <person name="Martin F.M."/>
            <person name="Perotto S."/>
        </authorList>
    </citation>
    <scope>NUCLEOTIDE SEQUENCE [LARGE SCALE GENOMIC DNA]</scope>
    <source>
        <strain evidence="2 3">ATCC 22711</strain>
    </source>
</reference>
<feature type="compositionally biased region" description="Polar residues" evidence="1">
    <location>
        <begin position="138"/>
        <end position="151"/>
    </location>
</feature>
<feature type="compositionally biased region" description="Low complexity" evidence="1">
    <location>
        <begin position="510"/>
        <end position="519"/>
    </location>
</feature>
<dbReference type="OrthoDB" id="3596986at2759"/>
<sequence length="1117" mass="122829">MDPRQPQLPFSRNTASPYGRSPFPPSTNQPPQYPPTSHAPAAAAAYSDHQRRPSDPPYYNPQRNYGPESGSAHSRHQSSSSVGHGTPVNRGMPPPSSPQQQTPQHSYGPPPPRAPTMSVGPPTGFASGRELPALNSLGRPSTNSNGMSISSILGGPTPAARDQTSSQYGSPVPAPAAPNSVFPGQPNASPRANTMGPDYAPFRRPQTPEHQRSYEQRDHGASTAGSPAGPTHYSTPDGRRYGATPTYAPRQLPPAEERREPVRVQNPNAIPARPESQPTTFNPSRPADSRTPIHTDGVFGRRENPNRVDPAREPTYQRNEYEEMNNSAYAYAERARQERDVAIQREREQRERAHNEHASNLQQQQEFAHQVAQRNAQTYNRPPEQREPPAWMRSGYETPRAPPYEPIPEQQPHQREPVNNHEFGRSAVPPYGGYTAYASNEHRYPPASHAQPMQAQHSSIPASQYDVNNQERQRLAQEQQRQQPVYGQPSQSAPYQPQESPTRRQFDESQQIQQQAPQQRSLLGVQEINRKGRVSPLPQAVQGAQAQIGVAGGEPGIKSEFGRMFSGIGSGVGGIGVPSPVTSHQGLPGAGQLRREDVDGLQGHDSPVENGGFKTARTASGTRRRKLKEEDSKGDDDSSTGRHTPSGRGKRPKTHHHHHHNHHHHHHHHRPDTLDNISPPSQPNPTPFKPVKGGTVSSPPDLKAAPILHHHHVPRHHHHHVPPAPKPAIIPLPKTTVRSKAVLDAVAHLPRKHLGYDYYQAELKPTGSIIPRRNSGRGFASTPRPLPRFEGSENCTFTIKVPRVYLTSSSRAEITSRKAVWGTDVYTDDSDVIAACIHQGWFRGEWDEDVDISLLGLELEDTPPSSPKDFLTEPPRSGPMPVPPNRDCHITVLILPLLEKYGSTTRFGIRSREWGGDHEGYKGVHDGLSFMIMSVRWVEGVDGKEGLRGMKRRALLESEMEAEREDVEFFNSLETSERWKDKDITIMESFERGNAGSLPGDIKGIGMGSWWKPTSPKADDASADADKQQQGDQKADAQTEATSPEATNGEATNNGEPVPGEAATDEEAPAAAVEADSSNKEVKKITEEEQAAIEHVTKRMIENANAHTAGDGESVDK</sequence>
<feature type="compositionally biased region" description="Basic and acidic residues" evidence="1">
    <location>
        <begin position="412"/>
        <end position="424"/>
    </location>
</feature>
<accession>A0A2T3AP69</accession>
<feature type="compositionally biased region" description="Low complexity" evidence="1">
    <location>
        <begin position="35"/>
        <end position="45"/>
    </location>
</feature>
<feature type="compositionally biased region" description="Basic and acidic residues" evidence="1">
    <location>
        <begin position="206"/>
        <end position="220"/>
    </location>
</feature>
<dbReference type="AlphaFoldDB" id="A0A2T3AP69"/>
<feature type="compositionally biased region" description="Low complexity" evidence="1">
    <location>
        <begin position="69"/>
        <end position="85"/>
    </location>
</feature>
<evidence type="ECO:0000313" key="2">
    <source>
        <dbReference type="EMBL" id="PSS06726.1"/>
    </source>
</evidence>
<organism evidence="2 3">
    <name type="scientific">Amorphotheca resinae ATCC 22711</name>
    <dbReference type="NCBI Taxonomy" id="857342"/>
    <lineage>
        <taxon>Eukaryota</taxon>
        <taxon>Fungi</taxon>
        <taxon>Dikarya</taxon>
        <taxon>Ascomycota</taxon>
        <taxon>Pezizomycotina</taxon>
        <taxon>Leotiomycetes</taxon>
        <taxon>Helotiales</taxon>
        <taxon>Amorphothecaceae</taxon>
        <taxon>Amorphotheca</taxon>
    </lineage>
</organism>
<feature type="compositionally biased region" description="Pro residues" evidence="1">
    <location>
        <begin position="22"/>
        <end position="34"/>
    </location>
</feature>
<dbReference type="Pfam" id="PF08642">
    <property type="entry name" value="Rxt3"/>
    <property type="match status" value="1"/>
</dbReference>
<keyword evidence="3" id="KW-1185">Reference proteome</keyword>
<protein>
    <recommendedName>
        <fullName evidence="4">Rxt3-domain-containing protein</fullName>
    </recommendedName>
</protein>
<name>A0A2T3AP69_AMORE</name>
<dbReference type="GeneID" id="36572178"/>